<dbReference type="SUPFAM" id="SSF75217">
    <property type="entry name" value="alpha/beta knot"/>
    <property type="match status" value="1"/>
</dbReference>
<dbReference type="InterPro" id="IPR001537">
    <property type="entry name" value="SpoU_MeTrfase"/>
</dbReference>
<dbReference type="Proteomes" id="UP000075714">
    <property type="component" value="Unassembled WGS sequence"/>
</dbReference>
<keyword evidence="2" id="KW-0808">Transferase</keyword>
<dbReference type="PANTHER" id="PTHR12029:SF11">
    <property type="entry name" value="METHYLTRANSFERASE TARBP1-RELATED"/>
    <property type="match status" value="1"/>
</dbReference>
<dbReference type="Pfam" id="PF00588">
    <property type="entry name" value="SpoU_methylase"/>
    <property type="match status" value="1"/>
</dbReference>
<dbReference type="InterPro" id="IPR045330">
    <property type="entry name" value="TRM3/TARBP1"/>
</dbReference>
<feature type="domain" description="tRNA/rRNA methyltransferase SpoU type" evidence="4">
    <location>
        <begin position="1668"/>
        <end position="1810"/>
    </location>
</feature>
<protein>
    <recommendedName>
        <fullName evidence="4">tRNA/rRNA methyltransferase SpoU type domain-containing protein</fullName>
    </recommendedName>
</protein>
<dbReference type="InterPro" id="IPR044748">
    <property type="entry name" value="Trm3/TARBP1_C"/>
</dbReference>
<dbReference type="CDD" id="cd18091">
    <property type="entry name" value="SpoU-like_TRM3-like"/>
    <property type="match status" value="1"/>
</dbReference>
<evidence type="ECO:0000313" key="6">
    <source>
        <dbReference type="Proteomes" id="UP000075714"/>
    </source>
</evidence>
<name>A0A150G3L7_GONPE</name>
<dbReference type="GO" id="GO:0016423">
    <property type="term" value="F:tRNA (guanine) methyltransferase activity"/>
    <property type="evidence" value="ECO:0007669"/>
    <property type="project" value="InterPro"/>
</dbReference>
<dbReference type="STRING" id="33097.A0A150G3L7"/>
<evidence type="ECO:0000259" key="4">
    <source>
        <dbReference type="Pfam" id="PF00588"/>
    </source>
</evidence>
<dbReference type="InterPro" id="IPR029026">
    <property type="entry name" value="tRNA_m1G_MTases_N"/>
</dbReference>
<comment type="caution">
    <text evidence="5">The sequence shown here is derived from an EMBL/GenBank/DDBJ whole genome shotgun (WGS) entry which is preliminary data.</text>
</comment>
<evidence type="ECO:0000256" key="2">
    <source>
        <dbReference type="ARBA" id="ARBA00022679"/>
    </source>
</evidence>
<dbReference type="InterPro" id="IPR016024">
    <property type="entry name" value="ARM-type_fold"/>
</dbReference>
<keyword evidence="1" id="KW-0489">Methyltransferase</keyword>
<keyword evidence="6" id="KW-1185">Reference proteome</keyword>
<feature type="region of interest" description="Disordered" evidence="3">
    <location>
        <begin position="1233"/>
        <end position="1297"/>
    </location>
</feature>
<reference evidence="6" key="1">
    <citation type="journal article" date="2016" name="Nat. Commun.">
        <title>The Gonium pectorale genome demonstrates co-option of cell cycle regulation during the evolution of multicellularity.</title>
        <authorList>
            <person name="Hanschen E.R."/>
            <person name="Marriage T.N."/>
            <person name="Ferris P.J."/>
            <person name="Hamaji T."/>
            <person name="Toyoda A."/>
            <person name="Fujiyama A."/>
            <person name="Neme R."/>
            <person name="Noguchi H."/>
            <person name="Minakuchi Y."/>
            <person name="Suzuki M."/>
            <person name="Kawai-Toyooka H."/>
            <person name="Smith D.R."/>
            <person name="Sparks H."/>
            <person name="Anderson J."/>
            <person name="Bakaric R."/>
            <person name="Luria V."/>
            <person name="Karger A."/>
            <person name="Kirschner M.W."/>
            <person name="Durand P.M."/>
            <person name="Michod R.E."/>
            <person name="Nozaki H."/>
            <person name="Olson B.J."/>
        </authorList>
    </citation>
    <scope>NUCLEOTIDE SEQUENCE [LARGE SCALE GENOMIC DNA]</scope>
    <source>
        <strain evidence="6">NIES-2863</strain>
    </source>
</reference>
<proteinExistence type="predicted"/>
<dbReference type="EMBL" id="LSYV01000075">
    <property type="protein sequence ID" value="KXZ44095.1"/>
    <property type="molecule type" value="Genomic_DNA"/>
</dbReference>
<evidence type="ECO:0000313" key="5">
    <source>
        <dbReference type="EMBL" id="KXZ44095.1"/>
    </source>
</evidence>
<evidence type="ECO:0000256" key="1">
    <source>
        <dbReference type="ARBA" id="ARBA00022603"/>
    </source>
</evidence>
<feature type="region of interest" description="Disordered" evidence="3">
    <location>
        <begin position="1570"/>
        <end position="1601"/>
    </location>
</feature>
<dbReference type="GO" id="GO:0003723">
    <property type="term" value="F:RNA binding"/>
    <property type="evidence" value="ECO:0007669"/>
    <property type="project" value="InterPro"/>
</dbReference>
<evidence type="ECO:0000256" key="3">
    <source>
        <dbReference type="SAM" id="MobiDB-lite"/>
    </source>
</evidence>
<dbReference type="PANTHER" id="PTHR12029">
    <property type="entry name" value="RNA METHYLTRANSFERASE"/>
    <property type="match status" value="1"/>
</dbReference>
<feature type="compositionally biased region" description="Low complexity" evidence="3">
    <location>
        <begin position="1233"/>
        <end position="1270"/>
    </location>
</feature>
<dbReference type="OrthoDB" id="241340at2759"/>
<dbReference type="GO" id="GO:0030488">
    <property type="term" value="P:tRNA methylation"/>
    <property type="evidence" value="ECO:0007669"/>
    <property type="project" value="InterPro"/>
</dbReference>
<organism evidence="5 6">
    <name type="scientific">Gonium pectorale</name>
    <name type="common">Green alga</name>
    <dbReference type="NCBI Taxonomy" id="33097"/>
    <lineage>
        <taxon>Eukaryota</taxon>
        <taxon>Viridiplantae</taxon>
        <taxon>Chlorophyta</taxon>
        <taxon>core chlorophytes</taxon>
        <taxon>Chlorophyceae</taxon>
        <taxon>CS clade</taxon>
        <taxon>Chlamydomonadales</taxon>
        <taxon>Volvocaceae</taxon>
        <taxon>Gonium</taxon>
    </lineage>
</organism>
<sequence>MRATCAAAALCYLAGQDSRVVQQFLDAFFLPMLARPGALPDRTCSLQACTGLAALLTAGRLHSQLRQLVDACFGALRSAGGGAGGAGLPLPVACTLLSAVVAELRGDGDSAGSELLAYVLSRLREALRAMLPSPAAPLRQAALKWLLPVALSCAQSCGGAHLSSLAQDLWRLALELLDAAPGGESASVAASGSAASGPVCSQQQRTALALLVSCCPLLQDPAAGVDVAGCDRFWEQLRGCLALTADVDSLERKRALLLLQRLAPADQMSRPAWALWNALYDILDEFPIHLVAPMWAKIDQLHPPAPEYRTETVVPKSYIPRKKELKSRKAASAAAAPGATGEADGEAGDGGAAALAGGGGDAWAVPMDWQVVLWTRALQHGNFQVQRLALRTLLQRDWGIGGSGNGGDEALRGVPPAFVAGVLLPSLTRDHHHRGGAAEANVVDAASASWLRAWFAAAPVAHRMEGLLALRSVVVGSDLSRLGLQQLMLGLAAGAEGAAADGRLLAAVTTAAAADGGGSAAIAAFPGALLASLRSVLVYLSNFTGMSFKRSVWQSALVIAAAAAPTAAAGVVGCLRLLAELPRGALEPGGELRGMARAWLLGRAVAPPPGEQQAAGGGSGSTADEALTAREAGDVVSWVRAMLEDFWAQQGGGSGAQPPAAAAAGAAATAQSIAQLLLMFDGVEAACGVVVQRLQQALYGMYGRPYLQAAEVDRALELLRELLAAVPPLPLAAQPFSQDKADRAPAAAGSALQTALQGLLVGVAEDLCSAASHAADAFLEATPVASAAGGGAAGPVVRRLAGALLSLLARLAASPLPARRRAAVVAGLRAATSAAEALRHAAVWNAQVRAMAAERLDASALAAAALREAAAAAASATASGRDGGGDAAQGASLGLAEVEAAKWPLLDAATAWAAELPGPPPQGARAGGAAAAATMTTAGSLRLQRGVLCEVLAQSVSALSEYPEGQVLPLLRCLRRCWAEVATGGAELQATAAAAMGADTAADGTGAPPLASLSWPVVRALWNALCATPRRTAPLCAAFVNTALLPGLYVQQSGPLLTALHGSDGPCRWLLSRLLDWGGTSSRFLLLAACQLGSFLPLQPGLLGCYAREVQGLLLWGSKRGAAYDHDSMEGAEGVAAEELAAVAAPPDPALTSSAAVGSEVGPRVALLCCLHRMAEIAGCVWPPPATGAAPSAAEAAAAAPAAVPAADAEAGPAAGPKRPVIIFGDSSAWDEPSSAAPAAAGASTDSAGASGRHPGPGALPALASAVAPGAGNGAAEGEGPEPDYGAPPPPDPSHPALLAGRALWRQLLAVALNDPLLSTDKVRNGSELHRQKVRLWQSLVVLSSFVPREEAGAAVASVLAQINGNNPPTVKQYVEAVVAALVLREPSLLQSQLLPLISSYGRHLSGLGSYILIAAQVLLHSPPSVQAHSLRPLLLALSPWLMCHGHGVRTYAQLVMWSLLHRFPPEDPMWRHSVGDLGYLRQMLQFMRTNVDLVRLRKNIGDPILDWHPAGIAHPARVFASGPGSVCLAGSPHELAAFEGAPATLVDRIQGFLVAERHRLRDELSDRAAEREFAPQDPNGPAASSSGAGAAAAGGGGEGVGDFQRKITPEALLAALEGSAASAAGRGGDAAGGGLAEGAGGLAAILEGDEEEDWKVASGSRRLRHDVLLVASLIDKLPNLAGLARSCEVLGAGRLVLGDMAATKDPLFTSVSVTAEQWLPMEEVKPAALLAWLEQRAAEGYTLVGLEQTAESVRLPDYRWPSKVVLVLGREKEGIPPEVLSLLDATLEIPQRGIIRSLNVHVSGAIALYEYVRQMQA</sequence>
<feature type="compositionally biased region" description="Low complexity" evidence="3">
    <location>
        <begin position="1581"/>
        <end position="1592"/>
    </location>
</feature>
<dbReference type="InterPro" id="IPR029028">
    <property type="entry name" value="Alpha/beta_knot_MTases"/>
</dbReference>
<accession>A0A150G3L7</accession>
<dbReference type="SUPFAM" id="SSF48371">
    <property type="entry name" value="ARM repeat"/>
    <property type="match status" value="1"/>
</dbReference>
<dbReference type="Gene3D" id="3.40.1280.10">
    <property type="match status" value="1"/>
</dbReference>
<gene>
    <name evidence="5" type="ORF">GPECTOR_74g709</name>
</gene>